<feature type="transmembrane region" description="Helical" evidence="1">
    <location>
        <begin position="41"/>
        <end position="63"/>
    </location>
</feature>
<proteinExistence type="predicted"/>
<protein>
    <recommendedName>
        <fullName evidence="4">DUF4181 domain-containing protein</fullName>
    </recommendedName>
</protein>
<comment type="caution">
    <text evidence="2">The sequence shown here is derived from an EMBL/GenBank/DDBJ whole genome shotgun (WGS) entry which is preliminary data.</text>
</comment>
<evidence type="ECO:0008006" key="4">
    <source>
        <dbReference type="Google" id="ProtNLM"/>
    </source>
</evidence>
<evidence type="ECO:0000256" key="1">
    <source>
        <dbReference type="SAM" id="Phobius"/>
    </source>
</evidence>
<dbReference type="RefSeq" id="WP_227256804.1">
    <property type="nucleotide sequence ID" value="NZ_JANTOO010000001.1"/>
</dbReference>
<organism evidence="2 3">
    <name type="scientific">Lysinibacillus pinottii</name>
    <dbReference type="NCBI Taxonomy" id="2973932"/>
    <lineage>
        <taxon>Bacteria</taxon>
        <taxon>Bacillati</taxon>
        <taxon>Bacillota</taxon>
        <taxon>Bacilli</taxon>
        <taxon>Bacillales</taxon>
        <taxon>Bacillaceae</taxon>
        <taxon>Lysinibacillus</taxon>
    </lineage>
</organism>
<sequence>MITLLDSLKELSFILILISTMVYRRHLKLTRWKRKLTMGEWIMYIVTSTALPVYAVLYMVFLLGT</sequence>
<evidence type="ECO:0000313" key="2">
    <source>
        <dbReference type="EMBL" id="MCS1394613.1"/>
    </source>
</evidence>
<dbReference type="EMBL" id="JANTOO010000001">
    <property type="protein sequence ID" value="MCS1394613.1"/>
    <property type="molecule type" value="Genomic_DNA"/>
</dbReference>
<accession>A0ABT2DIA1</accession>
<dbReference type="Proteomes" id="UP001525021">
    <property type="component" value="Unassembled WGS sequence"/>
</dbReference>
<gene>
    <name evidence="2" type="ORF">NXZ79_00805</name>
</gene>
<keyword evidence="1" id="KW-0812">Transmembrane</keyword>
<name>A0ABT2DIA1_9BACI</name>
<keyword evidence="3" id="KW-1185">Reference proteome</keyword>
<reference evidence="2 3" key="1">
    <citation type="submission" date="2022-08" db="EMBL/GenBank/DDBJ databases">
        <title>Lysinibacillus sequencing.</title>
        <authorList>
            <person name="Dunlap C."/>
        </authorList>
    </citation>
    <scope>NUCLEOTIDE SEQUENCE [LARGE SCALE GENOMIC DNA]</scope>
    <source>
        <strain evidence="2 3">PB211</strain>
    </source>
</reference>
<keyword evidence="1" id="KW-0472">Membrane</keyword>
<evidence type="ECO:0000313" key="3">
    <source>
        <dbReference type="Proteomes" id="UP001525021"/>
    </source>
</evidence>
<feature type="transmembrane region" description="Helical" evidence="1">
    <location>
        <begin position="12"/>
        <end position="29"/>
    </location>
</feature>
<keyword evidence="1" id="KW-1133">Transmembrane helix</keyword>